<accession>A0A7C8LCK3</accession>
<dbReference type="Pfam" id="PF02743">
    <property type="entry name" value="dCache_1"/>
    <property type="match status" value="1"/>
</dbReference>
<evidence type="ECO:0000256" key="5">
    <source>
        <dbReference type="ARBA" id="ARBA00022989"/>
    </source>
</evidence>
<evidence type="ECO:0000256" key="9">
    <source>
        <dbReference type="PROSITE-ProRule" id="PRU00284"/>
    </source>
</evidence>
<dbReference type="GO" id="GO:0005886">
    <property type="term" value="C:plasma membrane"/>
    <property type="evidence" value="ECO:0007669"/>
    <property type="project" value="UniProtKB-SubCell"/>
</dbReference>
<proteinExistence type="inferred from homology"/>
<name>A0A7C8LCK3_9FIRM</name>
<evidence type="ECO:0000256" key="4">
    <source>
        <dbReference type="ARBA" id="ARBA00022692"/>
    </source>
</evidence>
<evidence type="ECO:0000256" key="8">
    <source>
        <dbReference type="ARBA" id="ARBA00029447"/>
    </source>
</evidence>
<dbReference type="EMBL" id="WSLF01000021">
    <property type="protein sequence ID" value="KAE9628369.1"/>
    <property type="molecule type" value="Genomic_DNA"/>
</dbReference>
<dbReference type="InterPro" id="IPR004089">
    <property type="entry name" value="MCPsignal_dom"/>
</dbReference>
<dbReference type="SUPFAM" id="SSF58104">
    <property type="entry name" value="Methyl-accepting chemotaxis protein (MCP) signaling domain"/>
    <property type="match status" value="1"/>
</dbReference>
<dbReference type="SMART" id="SM00283">
    <property type="entry name" value="MA"/>
    <property type="match status" value="1"/>
</dbReference>
<keyword evidence="4 10" id="KW-0812">Transmembrane</keyword>
<organism evidence="13 14">
    <name type="scientific">Defluviitalea raffinosedens</name>
    <dbReference type="NCBI Taxonomy" id="1450156"/>
    <lineage>
        <taxon>Bacteria</taxon>
        <taxon>Bacillati</taxon>
        <taxon>Bacillota</taxon>
        <taxon>Clostridia</taxon>
        <taxon>Lachnospirales</taxon>
        <taxon>Defluviitaleaceae</taxon>
        <taxon>Defluviitalea</taxon>
    </lineage>
</organism>
<evidence type="ECO:0000313" key="14">
    <source>
        <dbReference type="Proteomes" id="UP000483018"/>
    </source>
</evidence>
<dbReference type="RefSeq" id="WP_158741791.1">
    <property type="nucleotide sequence ID" value="NZ_WSLF01000021.1"/>
</dbReference>
<evidence type="ECO:0000259" key="11">
    <source>
        <dbReference type="PROSITE" id="PS50111"/>
    </source>
</evidence>
<dbReference type="GO" id="GO:0006935">
    <property type="term" value="P:chemotaxis"/>
    <property type="evidence" value="ECO:0007669"/>
    <property type="project" value="UniProtKB-KW"/>
</dbReference>
<dbReference type="InterPro" id="IPR003660">
    <property type="entry name" value="HAMP_dom"/>
</dbReference>
<keyword evidence="3" id="KW-0145">Chemotaxis</keyword>
<feature type="transmembrane region" description="Helical" evidence="10">
    <location>
        <begin position="302"/>
        <end position="324"/>
    </location>
</feature>
<gene>
    <name evidence="13" type="ORF">GND95_14175</name>
</gene>
<keyword evidence="5 10" id="KW-1133">Transmembrane helix</keyword>
<sequence length="689" mass="76309">MRKRKFTGIKKKILISAMLVLLMTIISLSVIVICFSNEKAYKDYYINSTEQMRIVSNAVNIFYEQIDSNIDMLATNPIIKKVDGSITTYKNTTEATSMHPSTNGGIEQEIYEIFEQYAKNHEGTSYVYLGTSDGGYIQWPEETTEVGFDPTTEPWYIKAMGANGNIIRTEPYEYKSQMITSNARTFTDDEGNILGAIGIDIHQSQISGILSNMKTGETGYTMMVHINGLIMADGNNADNNFKNINDINIDGLDQLLSEERSPFTVIMDEKEYIVNPYEIQGTDWILGSFISKDELESNARKIVSTVALSAVIIFIIAFALLSYVAKSITKPIVLVTNRIGEFSNLDFSFYSKYDVSKFVNRNDEVGSMVRALNVMRDNVANFIINTSEAAEHVAASSEELTATSLEAATASEEIAVTIEGIAKGAEEQARDTEETSHNIEEMGSLIEQNFKHLKELNDAAMQIERQKEEGFIIISNLIDHNKSNNDASNEVYQIILSNNESVEKIDIASSMINDIATQTNLLALNAAIEAARAGEAGKGFAVVADQIRKLADESNKFTNDIKLVISELKDKSQNAMNLMQQSKDIVSKQTVSVEATEEKFESISQAIDVTKNIIDKLNYSAELMESKKSKVIELTQNLAAISEENSAGTEEASATMKEQAATIDEIAKSGEGLAKIAEELKQVIEKFKI</sequence>
<evidence type="ECO:0000313" key="13">
    <source>
        <dbReference type="EMBL" id="KAE9628369.1"/>
    </source>
</evidence>
<comment type="similarity">
    <text evidence="8">Belongs to the methyl-accepting chemotaxis (MCP) protein family.</text>
</comment>
<protein>
    <submittedName>
        <fullName evidence="13">HAMP domain-containing protein</fullName>
    </submittedName>
</protein>
<dbReference type="InterPro" id="IPR033479">
    <property type="entry name" value="dCache_1"/>
</dbReference>
<dbReference type="PANTHER" id="PTHR32089">
    <property type="entry name" value="METHYL-ACCEPTING CHEMOTAXIS PROTEIN MCPB"/>
    <property type="match status" value="1"/>
</dbReference>
<feature type="domain" description="HAMP" evidence="12">
    <location>
        <begin position="326"/>
        <end position="384"/>
    </location>
</feature>
<dbReference type="PROSITE" id="PS50111">
    <property type="entry name" value="CHEMOTAXIS_TRANSDUC_2"/>
    <property type="match status" value="1"/>
</dbReference>
<keyword evidence="14" id="KW-1185">Reference proteome</keyword>
<dbReference type="PANTHER" id="PTHR32089:SF112">
    <property type="entry name" value="LYSOZYME-LIKE PROTEIN-RELATED"/>
    <property type="match status" value="1"/>
</dbReference>
<dbReference type="CDD" id="cd12912">
    <property type="entry name" value="PDC2_MCP_like"/>
    <property type="match status" value="1"/>
</dbReference>
<evidence type="ECO:0000259" key="12">
    <source>
        <dbReference type="PROSITE" id="PS50885"/>
    </source>
</evidence>
<comment type="subcellular location">
    <subcellularLocation>
        <location evidence="1">Cell membrane</location>
        <topology evidence="1">Multi-pass membrane protein</topology>
    </subcellularLocation>
</comment>
<dbReference type="OrthoDB" id="9814363at2"/>
<keyword evidence="6 10" id="KW-0472">Membrane</keyword>
<evidence type="ECO:0000256" key="7">
    <source>
        <dbReference type="ARBA" id="ARBA00023224"/>
    </source>
</evidence>
<dbReference type="Gene3D" id="1.10.287.950">
    <property type="entry name" value="Methyl-accepting chemotaxis protein"/>
    <property type="match status" value="1"/>
</dbReference>
<evidence type="ECO:0000256" key="3">
    <source>
        <dbReference type="ARBA" id="ARBA00022500"/>
    </source>
</evidence>
<dbReference type="PROSITE" id="PS50885">
    <property type="entry name" value="HAMP"/>
    <property type="match status" value="1"/>
</dbReference>
<feature type="domain" description="Methyl-accepting transducer" evidence="11">
    <location>
        <begin position="403"/>
        <end position="660"/>
    </location>
</feature>
<dbReference type="CDD" id="cd18773">
    <property type="entry name" value="PDC1_HK_sensor"/>
    <property type="match status" value="1"/>
</dbReference>
<reference evidence="13 14" key="1">
    <citation type="submission" date="2019-12" db="EMBL/GenBank/DDBJ databases">
        <title>Defluviitalea raffinosedens, isolated from a biogas fermenter, genome sequencing and characterization.</title>
        <authorList>
            <person name="Rettenmaier R."/>
            <person name="Schneider M."/>
            <person name="Neuhaus K."/>
            <person name="Liebl W."/>
            <person name="Zverlov V."/>
        </authorList>
    </citation>
    <scope>NUCLEOTIDE SEQUENCE [LARGE SCALE GENOMIC DNA]</scope>
    <source>
        <strain evidence="13 14">249c-K6</strain>
    </source>
</reference>
<dbReference type="Gene3D" id="3.30.450.20">
    <property type="entry name" value="PAS domain"/>
    <property type="match status" value="2"/>
</dbReference>
<feature type="transmembrane region" description="Helical" evidence="10">
    <location>
        <begin position="12"/>
        <end position="33"/>
    </location>
</feature>
<keyword evidence="7 9" id="KW-0807">Transducer</keyword>
<evidence type="ECO:0000256" key="10">
    <source>
        <dbReference type="SAM" id="Phobius"/>
    </source>
</evidence>
<dbReference type="AlphaFoldDB" id="A0A7C8LCK3"/>
<dbReference type="Gene3D" id="1.10.8.500">
    <property type="entry name" value="HAMP domain in histidine kinase"/>
    <property type="match status" value="1"/>
</dbReference>
<dbReference type="Pfam" id="PF00015">
    <property type="entry name" value="MCPsignal"/>
    <property type="match status" value="1"/>
</dbReference>
<dbReference type="GO" id="GO:0007165">
    <property type="term" value="P:signal transduction"/>
    <property type="evidence" value="ECO:0007669"/>
    <property type="project" value="UniProtKB-KW"/>
</dbReference>
<evidence type="ECO:0000256" key="6">
    <source>
        <dbReference type="ARBA" id="ARBA00023136"/>
    </source>
</evidence>
<evidence type="ECO:0000256" key="2">
    <source>
        <dbReference type="ARBA" id="ARBA00022475"/>
    </source>
</evidence>
<comment type="caution">
    <text evidence="13">The sequence shown here is derived from an EMBL/GenBank/DDBJ whole genome shotgun (WGS) entry which is preliminary data.</text>
</comment>
<dbReference type="Proteomes" id="UP000483018">
    <property type="component" value="Unassembled WGS sequence"/>
</dbReference>
<evidence type="ECO:0000256" key="1">
    <source>
        <dbReference type="ARBA" id="ARBA00004651"/>
    </source>
</evidence>
<keyword evidence="2" id="KW-1003">Cell membrane</keyword>